<protein>
    <recommendedName>
        <fullName evidence="1">General stress protein 17M-like domain-containing protein</fullName>
    </recommendedName>
</protein>
<organism evidence="2 3">
    <name type="scientific">Pseudochrobactrum saccharolyticum</name>
    <dbReference type="NCBI Taxonomy" id="354352"/>
    <lineage>
        <taxon>Bacteria</taxon>
        <taxon>Pseudomonadati</taxon>
        <taxon>Pseudomonadota</taxon>
        <taxon>Alphaproteobacteria</taxon>
        <taxon>Hyphomicrobiales</taxon>
        <taxon>Brucellaceae</taxon>
        <taxon>Pseudochrobactrum</taxon>
    </lineage>
</organism>
<accession>A0A7W8ALJ6</accession>
<dbReference type="Pfam" id="PF11181">
    <property type="entry name" value="YflT"/>
    <property type="match status" value="1"/>
</dbReference>
<sequence length="192" mass="19481">MKNITALFDDYSTAKQAVRDLEAAGIPSDDISIVTHDANKESGAAEGAGVGAGIGAAVGGAGGLLAGLGLLAIPGVGPVVAAGWLAATAAGAAGGAVVGAAAGGLVGALAEAGVSDDDAQMYAEGVRRGGTLVSAHVADEKYGIAQQILTRANMVNLEERRRRYTEEGWERFDPDARPYSVDEIDAERLRYR</sequence>
<keyword evidence="3" id="KW-1185">Reference proteome</keyword>
<dbReference type="PANTHER" id="PTHR36109">
    <property type="entry name" value="MEMBRANE PROTEIN-RELATED"/>
    <property type="match status" value="1"/>
</dbReference>
<dbReference type="RefSeq" id="WP_151159527.1">
    <property type="nucleotide sequence ID" value="NZ_JACHIL010000003.1"/>
</dbReference>
<dbReference type="EMBL" id="JACHIL010000003">
    <property type="protein sequence ID" value="MBB5091466.1"/>
    <property type="molecule type" value="Genomic_DNA"/>
</dbReference>
<evidence type="ECO:0000259" key="1">
    <source>
        <dbReference type="Pfam" id="PF11181"/>
    </source>
</evidence>
<evidence type="ECO:0000313" key="3">
    <source>
        <dbReference type="Proteomes" id="UP000531231"/>
    </source>
</evidence>
<dbReference type="PANTHER" id="PTHR36109:SF2">
    <property type="entry name" value="MEMBRANE PROTEIN"/>
    <property type="match status" value="1"/>
</dbReference>
<reference evidence="2 3" key="1">
    <citation type="submission" date="2020-08" db="EMBL/GenBank/DDBJ databases">
        <title>Genomic Encyclopedia of Type Strains, Phase IV (KMG-IV): sequencing the most valuable type-strain genomes for metagenomic binning, comparative biology and taxonomic classification.</title>
        <authorList>
            <person name="Goeker M."/>
        </authorList>
    </citation>
    <scope>NUCLEOTIDE SEQUENCE [LARGE SCALE GENOMIC DNA]</scope>
    <source>
        <strain evidence="2 3">DSM 25620</strain>
    </source>
</reference>
<name>A0A7W8ALJ6_9HYPH</name>
<evidence type="ECO:0000313" key="2">
    <source>
        <dbReference type="EMBL" id="MBB5091466.1"/>
    </source>
</evidence>
<dbReference type="InterPro" id="IPR052948">
    <property type="entry name" value="Low_temp-induced_all0457"/>
</dbReference>
<dbReference type="Proteomes" id="UP000531231">
    <property type="component" value="Unassembled WGS sequence"/>
</dbReference>
<feature type="domain" description="General stress protein 17M-like" evidence="1">
    <location>
        <begin position="6"/>
        <end position="68"/>
    </location>
</feature>
<proteinExistence type="predicted"/>
<gene>
    <name evidence="2" type="ORF">HNQ68_002007</name>
</gene>
<dbReference type="InterPro" id="IPR025889">
    <property type="entry name" value="GSP17M-like_dom"/>
</dbReference>
<dbReference type="AlphaFoldDB" id="A0A7W8ALJ6"/>
<comment type="caution">
    <text evidence="2">The sequence shown here is derived from an EMBL/GenBank/DDBJ whole genome shotgun (WGS) entry which is preliminary data.</text>
</comment>